<evidence type="ECO:0000256" key="1">
    <source>
        <dbReference type="SAM" id="SignalP"/>
    </source>
</evidence>
<dbReference type="RefSeq" id="WP_263362183.1">
    <property type="nucleotide sequence ID" value="NZ_OX336425.1"/>
</dbReference>
<evidence type="ECO:0000313" key="3">
    <source>
        <dbReference type="Proteomes" id="UP001152749"/>
    </source>
</evidence>
<dbReference type="SUPFAM" id="SSF101898">
    <property type="entry name" value="NHL repeat"/>
    <property type="match status" value="1"/>
</dbReference>
<evidence type="ECO:0008006" key="4">
    <source>
        <dbReference type="Google" id="ProtNLM"/>
    </source>
</evidence>
<sequence>MIKKIIFSLILVGYLHSPALCAQQGKVDISFNTVDDGQKGDGFDNIVRTVSLQSDQKLIVGGDYLSLNGISTHYLTRLNLDGSIDETWNTGTGFNGKVYTSYIQPDGKIIVGGSFTSFNGISSGRLIRLNSDGTYDSTFDTTVAATAGIIYNICPQSDGKIIITGSFTKYNNSTVNRVARILSNGSLDPSFITGSGSSANITNAIILSDGKILLTGNFTVFNTIAANRIVCLLPNGKVDIDFNVGMGFNEDVNTIVIQSNGKIILGGKFTSYNGFTANRIIRLNQDGSIDNDFIAGSGFSGDAVEVIKNDSNGNIMVGGSFTGFYNGTSVNRICLLNSNGILQTDFGIDSGPGSGSVLALANGTENSWYVAGSFSAFDSLNQGRLVKINGDGEHVEGYLSAGVGFDSSVLNVLPLSDKKTLVLGNFRKFNGNFSSRIARVLADGTFDATFNSGQSGANNGIRSGILQSDGKIIFGGNFTKYNEITCNRIVRILPDGAIDNTFNIGSGFNGLVYAIAIQSDEKVIVAGNFTSYNGAPAGRIIRLLQNGLRDVSFNTDVGVDGVVETIVVQPDDKIIVGGRFNSFNGNASPRLVRLNSNGSVDSGFKTGIGFDKNVYTIGLQSDQKIVVGGAFLSYNGISQKRITRLNRDGSLDVLFENGTGFSKGDVRSILIQPDDRILVGGTFSGTYKSNTALRLLRLKKSGDYDSSFESQLNNSLFAMGFTPDYKLIIGGSFNSISGVSKHRIARIKLCLDATVWDGGVWSNGFPSGGKEIEFKGDYENLTSANVCSCVIDKGKKVTLLNGNTLGIELLYAGEGILTMEDSASLYQSDDDIVNTGVVHLKRNSTPIRKSDYTYWSSPVDLQKLIEVSPKSHSEKFYSYNYEDKKWNRENPTNIMLRGRGYIIQGPQDFSTTVPLEFEATFKGIPSNGKIEIKLGIADSFNLIGNPYPSSLNADVFLAENKSKIKGTLYFWTHNTPLTNYKYTSDDYAVYNLLGGVGTRKAIASGINETVPDGTISSGQAFFVNSKGLMEIEFNNSMRLMGRNSTFFKQADKISDRNIKNAIEKHRIWLNFQNDDGIFKQILIGYIGDATNSYDIDYDAESINGNQFVNFYSRVESKNLVIQARALPFVQTDSIPLGYETTVAGKFSISIDHQDEFFKKLNVFVEDKDLKIKHNLSHSSYSFATQPGTFNERLVLSFIDESLLRNGFENKKQDIFISVQDRVVKVTSTQELISEIIIFDVLGKQLYQKENIENLEFQGAKFNSNNQVLILKIKLKNGKMITRKILL</sequence>
<gene>
    <name evidence="2" type="ORF">TRV642_0793</name>
</gene>
<dbReference type="InterPro" id="IPR013431">
    <property type="entry name" value="Delta_60_rpt"/>
</dbReference>
<organism evidence="2 3">
    <name type="scientific">Flavobacterium collinsii</name>
    <dbReference type="NCBI Taxonomy" id="1114861"/>
    <lineage>
        <taxon>Bacteria</taxon>
        <taxon>Pseudomonadati</taxon>
        <taxon>Bacteroidota</taxon>
        <taxon>Flavobacteriia</taxon>
        <taxon>Flavobacteriales</taxon>
        <taxon>Flavobacteriaceae</taxon>
        <taxon>Flavobacterium</taxon>
    </lineage>
</organism>
<protein>
    <recommendedName>
        <fullName evidence="4">Calcium-binding protein</fullName>
    </recommendedName>
</protein>
<keyword evidence="1" id="KW-0732">Signal</keyword>
<dbReference type="PANTHER" id="PTHR31778:SF2">
    <property type="entry name" value="BUD SITE SELECTION PROTEIN RAX2"/>
    <property type="match status" value="1"/>
</dbReference>
<dbReference type="Pfam" id="PF17164">
    <property type="entry name" value="DUF5122"/>
    <property type="match status" value="12"/>
</dbReference>
<feature type="signal peptide" evidence="1">
    <location>
        <begin position="1"/>
        <end position="22"/>
    </location>
</feature>
<dbReference type="SUPFAM" id="SSF63829">
    <property type="entry name" value="Calcium-dependent phosphotriesterase"/>
    <property type="match status" value="1"/>
</dbReference>
<feature type="chain" id="PRO_5040887355" description="Calcium-binding protein" evidence="1">
    <location>
        <begin position="23"/>
        <end position="1286"/>
    </location>
</feature>
<dbReference type="NCBIfam" id="NF033708">
    <property type="entry name" value="T9SS_Cterm_ChiA"/>
    <property type="match status" value="1"/>
</dbReference>
<reference evidence="2" key="1">
    <citation type="submission" date="2022-09" db="EMBL/GenBank/DDBJ databases">
        <authorList>
            <person name="Duchaud E."/>
        </authorList>
    </citation>
    <scope>NUCLEOTIDE SEQUENCE</scope>
    <source>
        <strain evidence="2">TRV642</strain>
    </source>
</reference>
<name>A0A9W4TEL4_9FLAO</name>
<dbReference type="EMBL" id="OX336425">
    <property type="protein sequence ID" value="CAI2765828.1"/>
    <property type="molecule type" value="Genomic_DNA"/>
</dbReference>
<dbReference type="KEGG" id="fcs:TRV642_0793"/>
<dbReference type="Gene3D" id="2.80.10.50">
    <property type="match status" value="6"/>
</dbReference>
<dbReference type="NCBIfam" id="TIGR02608">
    <property type="entry name" value="delta_60_rpt"/>
    <property type="match status" value="10"/>
</dbReference>
<accession>A0A9W4TEL4</accession>
<dbReference type="PANTHER" id="PTHR31778">
    <property type="entry name" value="BUD SITE SELECTION PROTEIN RAX2"/>
    <property type="match status" value="1"/>
</dbReference>
<dbReference type="GO" id="GO:1902929">
    <property type="term" value="C:plasma membrane of growing cell tip"/>
    <property type="evidence" value="ECO:0007669"/>
    <property type="project" value="TreeGrafter"/>
</dbReference>
<proteinExistence type="predicted"/>
<evidence type="ECO:0000313" key="2">
    <source>
        <dbReference type="EMBL" id="CAI2765828.1"/>
    </source>
</evidence>
<dbReference type="Proteomes" id="UP001152749">
    <property type="component" value="Chromosome"/>
</dbReference>